<reference evidence="2" key="1">
    <citation type="submission" date="2015-07" db="EMBL/GenBank/DDBJ databases">
        <title>Complete genome sequence and phylogenetic analysis of Limnochorda pilosa.</title>
        <authorList>
            <person name="Watanabe M."/>
            <person name="Kojima H."/>
            <person name="Fukui M."/>
        </authorList>
    </citation>
    <scope>NUCLEOTIDE SEQUENCE [LARGE SCALE GENOMIC DNA]</scope>
    <source>
        <strain evidence="2">HC45</strain>
    </source>
</reference>
<proteinExistence type="predicted"/>
<dbReference type="Proteomes" id="UP000065807">
    <property type="component" value="Chromosome"/>
</dbReference>
<dbReference type="GO" id="GO:0016857">
    <property type="term" value="F:racemase and epimerase activity, acting on carbohydrates and derivatives"/>
    <property type="evidence" value="ECO:0007669"/>
    <property type="project" value="InterPro"/>
</dbReference>
<dbReference type="PANTHER" id="PTHR34389">
    <property type="entry name" value="L-RHAMNOSE MUTAROTASE"/>
    <property type="match status" value="1"/>
</dbReference>
<dbReference type="Gene3D" id="3.30.70.100">
    <property type="match status" value="1"/>
</dbReference>
<sequence>MQRYGFRMRLRNDAVRDEYVRLHRKIGQEVLDAHRRAGIRNYSIYLAGRDLFAYFEAEDPAASLERLAREPIMKEWWALTGPLMETDVSGRPVATTLPEAFHVD</sequence>
<dbReference type="Pfam" id="PF05336">
    <property type="entry name" value="rhaM"/>
    <property type="match status" value="1"/>
</dbReference>
<keyword evidence="2" id="KW-1185">Reference proteome</keyword>
<protein>
    <submittedName>
        <fullName evidence="1">L-rhamnose mutarotase</fullName>
    </submittedName>
</protein>
<gene>
    <name evidence="1" type="ORF">LIP_0559</name>
</gene>
<dbReference type="RefSeq" id="WP_068133959.1">
    <property type="nucleotide sequence ID" value="NZ_AP014924.1"/>
</dbReference>
<name>A0A0K2SH23_LIMPI</name>
<accession>A0A0K2SH23</accession>
<dbReference type="InterPro" id="IPR008000">
    <property type="entry name" value="Rham/fucose_mutarotase"/>
</dbReference>
<organism evidence="1 2">
    <name type="scientific">Limnochorda pilosa</name>
    <dbReference type="NCBI Taxonomy" id="1555112"/>
    <lineage>
        <taxon>Bacteria</taxon>
        <taxon>Bacillati</taxon>
        <taxon>Bacillota</taxon>
        <taxon>Limnochordia</taxon>
        <taxon>Limnochordales</taxon>
        <taxon>Limnochordaceae</taxon>
        <taxon>Limnochorda</taxon>
    </lineage>
</organism>
<dbReference type="KEGG" id="lpil:LIP_0559"/>
<dbReference type="STRING" id="1555112.LIP_0559"/>
<dbReference type="InterPro" id="IPR011008">
    <property type="entry name" value="Dimeric_a/b-barrel"/>
</dbReference>
<dbReference type="OrthoDB" id="9799608at2"/>
<dbReference type="EMBL" id="AP014924">
    <property type="protein sequence ID" value="BAS26416.1"/>
    <property type="molecule type" value="Genomic_DNA"/>
</dbReference>
<dbReference type="PANTHER" id="PTHR34389:SF2">
    <property type="entry name" value="L-RHAMNOSE MUTAROTASE"/>
    <property type="match status" value="1"/>
</dbReference>
<dbReference type="AlphaFoldDB" id="A0A0K2SH23"/>
<dbReference type="SUPFAM" id="SSF54909">
    <property type="entry name" value="Dimeric alpha+beta barrel"/>
    <property type="match status" value="1"/>
</dbReference>
<evidence type="ECO:0000313" key="1">
    <source>
        <dbReference type="EMBL" id="BAS26416.1"/>
    </source>
</evidence>
<dbReference type="GO" id="GO:0019301">
    <property type="term" value="P:rhamnose catabolic process"/>
    <property type="evidence" value="ECO:0007669"/>
    <property type="project" value="TreeGrafter"/>
</dbReference>
<reference evidence="2" key="2">
    <citation type="journal article" date="2016" name="Int. J. Syst. Evol. Microbiol.">
        <title>Complete genome sequence and cell structure of Limnochorda pilosa, a Gram-negative spore-former within the phylum Firmicutes.</title>
        <authorList>
            <person name="Watanabe M."/>
            <person name="Kojima H."/>
            <person name="Fukui M."/>
        </authorList>
    </citation>
    <scope>NUCLEOTIDE SEQUENCE [LARGE SCALE GENOMIC DNA]</scope>
    <source>
        <strain evidence="2">HC45</strain>
    </source>
</reference>
<evidence type="ECO:0000313" key="2">
    <source>
        <dbReference type="Proteomes" id="UP000065807"/>
    </source>
</evidence>